<gene>
    <name evidence="8" type="ORF">CW740_01160</name>
</gene>
<dbReference type="PANTHER" id="PTHR41536:SF1">
    <property type="entry name" value="PKHD-TYPE HYDROXYLASE YBIX"/>
    <property type="match status" value="1"/>
</dbReference>
<evidence type="ECO:0000256" key="3">
    <source>
        <dbReference type="ARBA" id="ARBA00022896"/>
    </source>
</evidence>
<protein>
    <submittedName>
        <fullName evidence="8">Fe2+-dependent dioxygenase</fullName>
    </submittedName>
</protein>
<dbReference type="GO" id="GO:0016706">
    <property type="term" value="F:2-oxoglutarate-dependent dioxygenase activity"/>
    <property type="evidence" value="ECO:0007669"/>
    <property type="project" value="UniProtKB-UniRule"/>
</dbReference>
<dbReference type="SMART" id="SM00702">
    <property type="entry name" value="P4Hc"/>
    <property type="match status" value="1"/>
</dbReference>
<dbReference type="GO" id="GO:0005506">
    <property type="term" value="F:iron ion binding"/>
    <property type="evidence" value="ECO:0007669"/>
    <property type="project" value="UniProtKB-UniRule"/>
</dbReference>
<keyword evidence="3 7" id="KW-0847">Vitamin C</keyword>
<evidence type="ECO:0000256" key="5">
    <source>
        <dbReference type="ARBA" id="ARBA00023002"/>
    </source>
</evidence>
<dbReference type="PROSITE" id="PS51471">
    <property type="entry name" value="FE2OG_OXY"/>
    <property type="match status" value="1"/>
</dbReference>
<evidence type="ECO:0000256" key="2">
    <source>
        <dbReference type="ARBA" id="ARBA00022723"/>
    </source>
</evidence>
<keyword evidence="6 7" id="KW-0408">Iron</keyword>
<name>A0A2K9AVK7_9GAMM</name>
<keyword evidence="2 7" id="KW-0479">Metal-binding</keyword>
<dbReference type="InterPro" id="IPR044862">
    <property type="entry name" value="Pro_4_hyd_alph_FE2OG_OXY"/>
</dbReference>
<evidence type="ECO:0000256" key="1">
    <source>
        <dbReference type="ARBA" id="ARBA00001961"/>
    </source>
</evidence>
<evidence type="ECO:0000313" key="8">
    <source>
        <dbReference type="EMBL" id="AUD77919.1"/>
    </source>
</evidence>
<evidence type="ECO:0000256" key="6">
    <source>
        <dbReference type="ARBA" id="ARBA00023004"/>
    </source>
</evidence>
<accession>A0A2K9AVK7</accession>
<dbReference type="HAMAP" id="MF_00657">
    <property type="entry name" value="Hydroxyl_YbiX"/>
    <property type="match status" value="1"/>
</dbReference>
<organism evidence="8 9">
    <name type="scientific">Kangiella profundi</name>
    <dbReference type="NCBI Taxonomy" id="1561924"/>
    <lineage>
        <taxon>Bacteria</taxon>
        <taxon>Pseudomonadati</taxon>
        <taxon>Pseudomonadota</taxon>
        <taxon>Gammaproteobacteria</taxon>
        <taxon>Kangiellales</taxon>
        <taxon>Kangiellaceae</taxon>
        <taxon>Kangiella</taxon>
    </lineage>
</organism>
<dbReference type="GO" id="GO:0031418">
    <property type="term" value="F:L-ascorbic acid binding"/>
    <property type="evidence" value="ECO:0007669"/>
    <property type="project" value="UniProtKB-KW"/>
</dbReference>
<dbReference type="GO" id="GO:0006879">
    <property type="term" value="P:intracellular iron ion homeostasis"/>
    <property type="evidence" value="ECO:0007669"/>
    <property type="project" value="TreeGrafter"/>
</dbReference>
<dbReference type="AlphaFoldDB" id="A0A2K9AVK7"/>
<comment type="cofactor">
    <cofactor evidence="1 7">
        <name>L-ascorbate</name>
        <dbReference type="ChEBI" id="CHEBI:38290"/>
    </cofactor>
</comment>
<feature type="binding site" evidence="7">
    <location>
        <position position="106"/>
    </location>
    <ligand>
        <name>Fe cation</name>
        <dbReference type="ChEBI" id="CHEBI:24875"/>
    </ligand>
</feature>
<dbReference type="Pfam" id="PF18331">
    <property type="entry name" value="PKHD_C"/>
    <property type="match status" value="1"/>
</dbReference>
<dbReference type="NCBIfam" id="NF003974">
    <property type="entry name" value="PRK05467.1-3"/>
    <property type="match status" value="1"/>
</dbReference>
<reference evidence="8 9" key="1">
    <citation type="submission" date="2017-12" db="EMBL/GenBank/DDBJ databases">
        <title>Kangiella profundi FT102 completed genome.</title>
        <authorList>
            <person name="Xu J."/>
            <person name="Wang J."/>
            <person name="Lu Y."/>
        </authorList>
    </citation>
    <scope>NUCLEOTIDE SEQUENCE [LARGE SCALE GENOMIC DNA]</scope>
    <source>
        <strain evidence="8 9">FT102</strain>
    </source>
</reference>
<dbReference type="PANTHER" id="PTHR41536">
    <property type="entry name" value="PKHD-TYPE HYDROXYLASE YBIX"/>
    <property type="match status" value="1"/>
</dbReference>
<keyword evidence="4 7" id="KW-0223">Dioxygenase</keyword>
<keyword evidence="9" id="KW-1185">Reference proteome</keyword>
<evidence type="ECO:0000256" key="4">
    <source>
        <dbReference type="ARBA" id="ARBA00022964"/>
    </source>
</evidence>
<feature type="binding site" evidence="7">
    <location>
        <position position="104"/>
    </location>
    <ligand>
        <name>Fe cation</name>
        <dbReference type="ChEBI" id="CHEBI:24875"/>
    </ligand>
</feature>
<feature type="binding site" evidence="7">
    <location>
        <position position="171"/>
    </location>
    <ligand>
        <name>2-oxoglutarate</name>
        <dbReference type="ChEBI" id="CHEBI:16810"/>
    </ligand>
</feature>
<dbReference type="InterPro" id="IPR005123">
    <property type="entry name" value="Oxoglu/Fe-dep_dioxygenase_dom"/>
</dbReference>
<dbReference type="InterPro" id="IPR023550">
    <property type="entry name" value="PKHD_hydroxylase"/>
</dbReference>
<proteinExistence type="inferred from homology"/>
<dbReference type="OrthoDB" id="9812472at2"/>
<dbReference type="NCBIfam" id="NF003975">
    <property type="entry name" value="PRK05467.1-4"/>
    <property type="match status" value="1"/>
</dbReference>
<evidence type="ECO:0000256" key="7">
    <source>
        <dbReference type="HAMAP-Rule" id="MF_00657"/>
    </source>
</evidence>
<feature type="binding site" evidence="7">
    <location>
        <position position="161"/>
    </location>
    <ligand>
        <name>Fe cation</name>
        <dbReference type="ChEBI" id="CHEBI:24875"/>
    </ligand>
</feature>
<sequence>MQLILNNIFMILQLSHFIEPATLDVLCEDVSKLDFNSGQQTAGHAVRSLKNNEQIILDNEKPAALAMLLKQLQQNSLFQAACLPRQFARVMLNRYQEGMQYGDHVDDAFIAGVRTDVSFTLCLTSKDSYEGGELVLCDSSGERSWKLDKGEALVYPSTYLHRVNPVSGGTRTAMVGWLQSKVRHPHQREILFELKQSSTHEFNTQGKSEQYDRLSKSYSNLLRQWAD</sequence>
<dbReference type="Pfam" id="PF13640">
    <property type="entry name" value="2OG-FeII_Oxy_3"/>
    <property type="match status" value="1"/>
</dbReference>
<dbReference type="Gene3D" id="2.60.120.620">
    <property type="entry name" value="q2cbj1_9rhob like domain"/>
    <property type="match status" value="1"/>
</dbReference>
<dbReference type="Gene3D" id="4.10.860.20">
    <property type="entry name" value="Rabenosyn, Rab binding domain"/>
    <property type="match status" value="1"/>
</dbReference>
<dbReference type="InterPro" id="IPR006620">
    <property type="entry name" value="Pro_4_hyd_alph"/>
</dbReference>
<comment type="cofactor">
    <cofactor evidence="7">
        <name>Fe(2+)</name>
        <dbReference type="ChEBI" id="CHEBI:29033"/>
    </cofactor>
    <text evidence="7">Binds 1 Fe(2+) ion per subunit.</text>
</comment>
<dbReference type="EMBL" id="CP025120">
    <property type="protein sequence ID" value="AUD77919.1"/>
    <property type="molecule type" value="Genomic_DNA"/>
</dbReference>
<evidence type="ECO:0000313" key="9">
    <source>
        <dbReference type="Proteomes" id="UP000232693"/>
    </source>
</evidence>
<dbReference type="Proteomes" id="UP000232693">
    <property type="component" value="Chromosome"/>
</dbReference>
<keyword evidence="5 7" id="KW-0560">Oxidoreductase</keyword>
<dbReference type="KEGG" id="kpd:CW740_01160"/>
<dbReference type="GO" id="GO:0006974">
    <property type="term" value="P:DNA damage response"/>
    <property type="evidence" value="ECO:0007669"/>
    <property type="project" value="TreeGrafter"/>
</dbReference>
<dbReference type="InterPro" id="IPR041097">
    <property type="entry name" value="PKHD_C"/>
</dbReference>